<dbReference type="RefSeq" id="WP_039315206.1">
    <property type="nucleotide sequence ID" value="NZ_JTLZ01000004.1"/>
</dbReference>
<feature type="region of interest" description="Disordered" evidence="1">
    <location>
        <begin position="125"/>
        <end position="156"/>
    </location>
</feature>
<keyword evidence="3" id="KW-1185">Reference proteome</keyword>
<comment type="caution">
    <text evidence="2">The sequence shown here is derived from an EMBL/GenBank/DDBJ whole genome shotgun (WGS) entry which is preliminary data.</text>
</comment>
<feature type="compositionally biased region" description="Polar residues" evidence="1">
    <location>
        <begin position="465"/>
        <end position="482"/>
    </location>
</feature>
<proteinExistence type="predicted"/>
<feature type="region of interest" description="Disordered" evidence="1">
    <location>
        <begin position="459"/>
        <end position="482"/>
    </location>
</feature>
<feature type="compositionally biased region" description="Low complexity" evidence="1">
    <location>
        <begin position="125"/>
        <end position="139"/>
    </location>
</feature>
<evidence type="ECO:0000313" key="3">
    <source>
        <dbReference type="Proteomes" id="UP000031004"/>
    </source>
</evidence>
<evidence type="ECO:0000313" key="2">
    <source>
        <dbReference type="EMBL" id="KHO26844.1"/>
    </source>
</evidence>
<evidence type="ECO:0000256" key="1">
    <source>
        <dbReference type="SAM" id="MobiDB-lite"/>
    </source>
</evidence>
<gene>
    <name evidence="2" type="ORF">QQ44_04550</name>
</gene>
<dbReference type="Proteomes" id="UP000031004">
    <property type="component" value="Unassembled WGS sequence"/>
</dbReference>
<organism evidence="2 3">
    <name type="scientific">Mycolicibacterium setense</name>
    <dbReference type="NCBI Taxonomy" id="431269"/>
    <lineage>
        <taxon>Bacteria</taxon>
        <taxon>Bacillati</taxon>
        <taxon>Actinomycetota</taxon>
        <taxon>Actinomycetes</taxon>
        <taxon>Mycobacteriales</taxon>
        <taxon>Mycobacteriaceae</taxon>
        <taxon>Mycolicibacterium</taxon>
    </lineage>
</organism>
<dbReference type="EMBL" id="JTLZ01000004">
    <property type="protein sequence ID" value="KHO26844.1"/>
    <property type="molecule type" value="Genomic_DNA"/>
</dbReference>
<sequence>MAESGNSRAVVGDQSEQSVRDVVPDKASVNGIVSVEVFQDRDDDYLRWVHGHSAGYVINVGRSLRGVAKLHHSACRTIIDRPPFTESYIKICSTTLRDFDEWVLGYPGIDLSPCGTCQPPAYIASSPDSVSSQQVSSAPKATEDEPNATAADEWEIDGPGPGKPWVRLWIDRYIPYERLTDDQRAARAALRARVRSLTAEPGEILHASFAGVTPDGMDVENVVLYNIDGTAGGCFQPGARYGVRIETASALHGHAPSGRSHACSYEYGLTSPDSRFTHWRPTRPLARFTEADLGEFPSAKRLEQVWLAIHHTNDLDVAETPIAASDRIAIRLTVSYPCSRTAGASPELVKALIDGTVAAFQCHRDRTSVDEIGARLARTTGRPAYLIKQLLLDGSHAVLGAADRLVYLRGQGCNGIRPTTWWRPRRLNVAQCPIPNGRCPARSTLSNRRRDAKQLMKIRDLRQQPHPSGSNTFSTSPVHLRG</sequence>
<name>A0ABR4YXK2_9MYCO</name>
<feature type="region of interest" description="Disordered" evidence="1">
    <location>
        <begin position="1"/>
        <end position="20"/>
    </location>
</feature>
<accession>A0ABR4YXK2</accession>
<protein>
    <submittedName>
        <fullName evidence="2">Uncharacterized protein</fullName>
    </submittedName>
</protein>
<reference evidence="2 3" key="1">
    <citation type="submission" date="2014-11" db="EMBL/GenBank/DDBJ databases">
        <title>Mycobacterium setense Manresensis Genome.</title>
        <authorList>
            <person name="Rech G."/>
            <person name="Sumoy L."/>
        </authorList>
    </citation>
    <scope>NUCLEOTIDE SEQUENCE [LARGE SCALE GENOMIC DNA]</scope>
    <source>
        <strain evidence="2 3">Manresensis</strain>
    </source>
</reference>